<dbReference type="AlphaFoldDB" id="A0A0N4ZSM2"/>
<feature type="compositionally biased region" description="Polar residues" evidence="1">
    <location>
        <begin position="129"/>
        <end position="139"/>
    </location>
</feature>
<evidence type="ECO:0000313" key="2">
    <source>
        <dbReference type="Proteomes" id="UP000038045"/>
    </source>
</evidence>
<feature type="compositionally biased region" description="Polar residues" evidence="1">
    <location>
        <begin position="191"/>
        <end position="202"/>
    </location>
</feature>
<protein>
    <submittedName>
        <fullName evidence="3">Uncharacterized protein</fullName>
    </submittedName>
</protein>
<evidence type="ECO:0000313" key="3">
    <source>
        <dbReference type="WBParaSite" id="PTRK_0001150400.1"/>
    </source>
</evidence>
<feature type="compositionally biased region" description="Polar residues" evidence="1">
    <location>
        <begin position="44"/>
        <end position="56"/>
    </location>
</feature>
<feature type="compositionally biased region" description="Polar residues" evidence="1">
    <location>
        <begin position="266"/>
        <end position="277"/>
    </location>
</feature>
<feature type="region of interest" description="Disordered" evidence="1">
    <location>
        <begin position="310"/>
        <end position="330"/>
    </location>
</feature>
<dbReference type="Proteomes" id="UP000038045">
    <property type="component" value="Unplaced"/>
</dbReference>
<feature type="region of interest" description="Disordered" evidence="1">
    <location>
        <begin position="26"/>
        <end position="210"/>
    </location>
</feature>
<dbReference type="STRING" id="131310.A0A0N4ZSM2"/>
<name>A0A0N4ZSM2_PARTI</name>
<evidence type="ECO:0000256" key="1">
    <source>
        <dbReference type="SAM" id="MobiDB-lite"/>
    </source>
</evidence>
<reference evidence="3" key="1">
    <citation type="submission" date="2017-02" db="UniProtKB">
        <authorList>
            <consortium name="WormBaseParasite"/>
        </authorList>
    </citation>
    <scope>IDENTIFICATION</scope>
</reference>
<dbReference type="InterPro" id="IPR046331">
    <property type="entry name" value="GPAM1-like"/>
</dbReference>
<dbReference type="PANTHER" id="PTHR46370">
    <property type="entry name" value="GPALPP MOTIFS-CONTAINING PROTEIN 1"/>
    <property type="match status" value="1"/>
</dbReference>
<proteinExistence type="predicted"/>
<organism evidence="2 3">
    <name type="scientific">Parastrongyloides trichosuri</name>
    <name type="common">Possum-specific nematode worm</name>
    <dbReference type="NCBI Taxonomy" id="131310"/>
    <lineage>
        <taxon>Eukaryota</taxon>
        <taxon>Metazoa</taxon>
        <taxon>Ecdysozoa</taxon>
        <taxon>Nematoda</taxon>
        <taxon>Chromadorea</taxon>
        <taxon>Rhabditida</taxon>
        <taxon>Tylenchina</taxon>
        <taxon>Panagrolaimomorpha</taxon>
        <taxon>Strongyloidoidea</taxon>
        <taxon>Strongyloididae</taxon>
        <taxon>Parastrongyloides</taxon>
    </lineage>
</organism>
<accession>A0A0N4ZSM2</accession>
<feature type="region of interest" description="Disordered" evidence="1">
    <location>
        <begin position="252"/>
        <end position="277"/>
    </location>
</feature>
<dbReference type="WBParaSite" id="PTRK_0001150400.1">
    <property type="protein sequence ID" value="PTRK_0001150400.1"/>
    <property type="gene ID" value="PTRK_0001150400"/>
</dbReference>
<keyword evidence="2" id="KW-1185">Reference proteome</keyword>
<dbReference type="PANTHER" id="PTHR46370:SF1">
    <property type="entry name" value="GPALPP MOTIFS-CONTAINING PROTEIN 1"/>
    <property type="match status" value="1"/>
</dbReference>
<sequence>MSFPTDPERFVNRDLYNIQRNRIMNSLELAPPDPSEDSTPIDPFQSTISNSQNELNNIGPDFEPQFNNYIGPSLPPGFEPYQDDRLPELYVGNSIQSSSTAFEDPEEPCSSRQSPPPPLPIQEERPSIVGSSTPQNIERSSLIGPSVPSSIERSPIIGPSIPSNLERSALIGPTLPPHLQQTQENNKHTSNEINDSNKSGPITSKDDESRLLQYRLNKRVESFKSANKREEWMTEPPKKFNNLILGARGFSKTNTSDNDDRHLWTDSPNRFSTNSTSTLKRPVDQMAVPKNEALEEQPKQESLFDLVKRKRQEEKGGVQNSTRDRVPFDYQRDIAGNGKNIGNSKNINKVVETLPNISSKFTHSSSKKYL</sequence>
<feature type="compositionally biased region" description="Basic and acidic residues" evidence="1">
    <location>
        <begin position="311"/>
        <end position="330"/>
    </location>
</feature>